<dbReference type="EMBL" id="JAMWMK010000150">
    <property type="protein sequence ID" value="MDC4249388.1"/>
    <property type="molecule type" value="Genomic_DNA"/>
</dbReference>
<reference evidence="3" key="1">
    <citation type="submission" date="2022-05" db="EMBL/GenBank/DDBJ databases">
        <title>Draft genome sequences of Clostridium perfringens strains isolated from Peru.</title>
        <authorList>
            <person name="Hurtado R."/>
            <person name="Lima L."/>
            <person name="Sousa T."/>
            <person name="Jaiswal A.K."/>
            <person name="Tiwari S."/>
            <person name="Maturrano L."/>
            <person name="Brenig B."/>
            <person name="Azevedo V."/>
        </authorList>
    </citation>
    <scope>NUCLEOTIDE SEQUENCE</scope>
    <source>
        <strain evidence="3">CP4</strain>
        <plasmid evidence="3">p5</plasmid>
    </source>
</reference>
<gene>
    <name evidence="3" type="ORF">M3X98_15795</name>
</gene>
<dbReference type="RefSeq" id="WP_272471636.1">
    <property type="nucleotide sequence ID" value="NZ_JAMWMK010000150.1"/>
</dbReference>
<name>A0A9X3XZ68_ENTFC</name>
<feature type="domain" description="Replication initiator A N-terminal" evidence="2">
    <location>
        <begin position="16"/>
        <end position="90"/>
    </location>
</feature>
<dbReference type="Proteomes" id="UP001141166">
    <property type="component" value="Unassembled WGS sequence"/>
</dbReference>
<proteinExistence type="predicted"/>
<dbReference type="InterPro" id="IPR010724">
    <property type="entry name" value="RepA_N"/>
</dbReference>
<evidence type="ECO:0000256" key="1">
    <source>
        <dbReference type="SAM" id="MobiDB-lite"/>
    </source>
</evidence>
<keyword evidence="3" id="KW-0614">Plasmid</keyword>
<evidence type="ECO:0000259" key="2">
    <source>
        <dbReference type="Pfam" id="PF06970"/>
    </source>
</evidence>
<protein>
    <submittedName>
        <fullName evidence="3">Replication initiator protein A</fullName>
    </submittedName>
</protein>
<comment type="caution">
    <text evidence="3">The sequence shown here is derived from an EMBL/GenBank/DDBJ whole genome shotgun (WGS) entry which is preliminary data.</text>
</comment>
<feature type="compositionally biased region" description="Polar residues" evidence="1">
    <location>
        <begin position="167"/>
        <end position="179"/>
    </location>
</feature>
<dbReference type="AlphaFoldDB" id="A0A9X3XZ68"/>
<organism evidence="3 4">
    <name type="scientific">Enterococcus faecium</name>
    <name type="common">Streptococcus faecium</name>
    <dbReference type="NCBI Taxonomy" id="1352"/>
    <lineage>
        <taxon>Bacteria</taxon>
        <taxon>Bacillati</taxon>
        <taxon>Bacillota</taxon>
        <taxon>Bacilli</taxon>
        <taxon>Lactobacillales</taxon>
        <taxon>Enterococcaceae</taxon>
        <taxon>Enterococcus</taxon>
    </lineage>
</organism>
<dbReference type="Pfam" id="PF06970">
    <property type="entry name" value="RepA_N"/>
    <property type="match status" value="1"/>
</dbReference>
<feature type="region of interest" description="Disordered" evidence="1">
    <location>
        <begin position="134"/>
        <end position="179"/>
    </location>
</feature>
<geneLocation type="plasmid" evidence="3">
    <name>p5</name>
</geneLocation>
<accession>A0A9X3XZ68</accession>
<evidence type="ECO:0000313" key="3">
    <source>
        <dbReference type="EMBL" id="MDC4249388.1"/>
    </source>
</evidence>
<sequence length="350" mass="40448">MQEFNFITAQETYRALYYQLPKVLFTSPLYKDMSNDSKIAYAMLQDRCEASIENNWIDEQNRIFFIFTRAELMDILGCKENKISKIKKELKSKNLLFEQRTPPKKLPNGEWLNFPNRLYLGKLEVTAEDVFVHTKDKAKEPNSESGKNKPSKEPLKQKDSYGRGKNPLSNKKASNQFSFESGKKGDNLFYSSSTLDTNRHNIDTETDQLQNQVLLDNFVEIMKEDSINTFLPEKVLSLIKTFSNTYEEAQQTVTTIHNAKHKAEGLEKTVVVYEELESYGIDADKGLYMTLLKAYQKQKTEKVNNLQNLIFVYVKNWFIEKAIAAKLANEQKETFNELPTVNTEGSVAKF</sequence>
<feature type="compositionally biased region" description="Basic and acidic residues" evidence="1">
    <location>
        <begin position="134"/>
        <end position="162"/>
    </location>
</feature>
<evidence type="ECO:0000313" key="4">
    <source>
        <dbReference type="Proteomes" id="UP001141166"/>
    </source>
</evidence>